<evidence type="ECO:0000313" key="10">
    <source>
        <dbReference type="EMBL" id="HEB48769.1"/>
    </source>
</evidence>
<dbReference type="GO" id="GO:0016625">
    <property type="term" value="F:oxidoreductase activity, acting on the aldehyde or oxo group of donors, iron-sulfur protein as acceptor"/>
    <property type="evidence" value="ECO:0007669"/>
    <property type="project" value="InterPro"/>
</dbReference>
<evidence type="ECO:0000256" key="6">
    <source>
        <dbReference type="ARBA" id="ARBA00023004"/>
    </source>
</evidence>
<dbReference type="SMART" id="SM00790">
    <property type="entry name" value="AFOR_N"/>
    <property type="match status" value="1"/>
</dbReference>
<comment type="cofactor">
    <cofactor evidence="1">
        <name>[4Fe-4S] cluster</name>
        <dbReference type="ChEBI" id="CHEBI:49883"/>
    </cofactor>
</comment>
<evidence type="ECO:0000256" key="4">
    <source>
        <dbReference type="ARBA" id="ARBA00022723"/>
    </source>
</evidence>
<dbReference type="AlphaFoldDB" id="A0A7C1P005"/>
<dbReference type="EMBL" id="DSKP01000111">
    <property type="protein sequence ID" value="HEB48769.1"/>
    <property type="molecule type" value="Genomic_DNA"/>
</dbReference>
<dbReference type="PANTHER" id="PTHR30038:SF5">
    <property type="entry name" value="ALDEHYDE FERREDOXIN OXIDOREDUCTASE"/>
    <property type="match status" value="1"/>
</dbReference>
<dbReference type="InterPro" id="IPR013983">
    <property type="entry name" value="Ald_Fedxn_OxRdtase_N"/>
</dbReference>
<dbReference type="GO" id="GO:0051539">
    <property type="term" value="F:4 iron, 4 sulfur cluster binding"/>
    <property type="evidence" value="ECO:0007669"/>
    <property type="project" value="UniProtKB-KW"/>
</dbReference>
<dbReference type="GO" id="GO:0009055">
    <property type="term" value="F:electron transfer activity"/>
    <property type="evidence" value="ECO:0007669"/>
    <property type="project" value="InterPro"/>
</dbReference>
<evidence type="ECO:0000259" key="9">
    <source>
        <dbReference type="SMART" id="SM00790"/>
    </source>
</evidence>
<dbReference type="InterPro" id="IPR036021">
    <property type="entry name" value="Tungsten_al_ferr_oxy-like_C"/>
</dbReference>
<protein>
    <submittedName>
        <fullName evidence="10">Aldehyde ferredoxin oxidoreductase</fullName>
    </submittedName>
</protein>
<dbReference type="Gene3D" id="3.60.9.10">
    <property type="entry name" value="Aldehyde ferredoxin oxidoreductase, N-terminal domain"/>
    <property type="match status" value="1"/>
</dbReference>
<sequence>MRGWTGRILWVDLSRGSFSVLNYDSKLAFEYVGGRGFAARILWDHIPAGVDPLSPGNLLVVAAGPLTGLPGPSTGKLVVASKSPLTHGYGDGNIGTRAAVEMRKAGYDAVVISGRAEKPVYLYVEDGKAELVSAEELWGLDTFTAQRKLEKMHGKGAGILLIGPAGERRVAFATVISQEGRSGGRVGIGAVMGSKNLKAIVFRGSLEPEVAEKETLRRLAADAYREIKRKPAYAFWMRQGTMMTIQWSQENCVLPTHNFSEGVFEESSSIDGFAMEKLKVEQRGCPNCNMTCGNCILDDEGVVSELDYENVAMLGSNLGIGDLRKVARLNRLADMWGIDTINLGAVLSYAAELSQRKLISERIEWGDFDAMLRLAEDIVERRGLGAVLSEGLQQASAKLGGSDFAMHVKGLSISAYDCHAAPAMALSYGVSPIGAHHKDAWVISWEVAHGRFEYSKRKVERVVELQRIRGGLFETLVACRLPWVEVGLELEWYIRLFNAATGLSWTLSDHVRVADRVYSLIRAFWVREHAAEGRAWSRLLDYPPTKWFKEPLTRGPLKGARLDPLKYDEMLGYYYAIRGWDFRGIPRESTLDSLGLSDVKNELMKYIQLTA</sequence>
<evidence type="ECO:0000256" key="7">
    <source>
        <dbReference type="ARBA" id="ARBA00023014"/>
    </source>
</evidence>
<dbReference type="Pfam" id="PF01314">
    <property type="entry name" value="AFOR_C"/>
    <property type="match status" value="1"/>
</dbReference>
<dbReference type="InterPro" id="IPR013984">
    <property type="entry name" value="Ald_Fedxn_OxRdtase_dom2"/>
</dbReference>
<reference evidence="10" key="1">
    <citation type="journal article" date="2020" name="mSystems">
        <title>Genome- and Community-Level Interaction Insights into Carbon Utilization and Element Cycling Functions of Hydrothermarchaeota in Hydrothermal Sediment.</title>
        <authorList>
            <person name="Zhou Z."/>
            <person name="Liu Y."/>
            <person name="Xu W."/>
            <person name="Pan J."/>
            <person name="Luo Z.H."/>
            <person name="Li M."/>
        </authorList>
    </citation>
    <scope>NUCLEOTIDE SEQUENCE [LARGE SCALE GENOMIC DNA]</scope>
    <source>
        <strain evidence="10">SpSt-25</strain>
    </source>
</reference>
<comment type="similarity">
    <text evidence="2">Belongs to the AOR/FOR family.</text>
</comment>
<keyword evidence="6" id="KW-0408">Iron</keyword>
<dbReference type="InterPro" id="IPR051919">
    <property type="entry name" value="W-dependent_AOR"/>
</dbReference>
<evidence type="ECO:0000256" key="8">
    <source>
        <dbReference type="ARBA" id="ARBA00049934"/>
    </source>
</evidence>
<evidence type="ECO:0000256" key="1">
    <source>
        <dbReference type="ARBA" id="ARBA00001966"/>
    </source>
</evidence>
<dbReference type="InterPro" id="IPR036503">
    <property type="entry name" value="Ald_Fedxn_OxRdtase_N_sf"/>
</dbReference>
<dbReference type="SUPFAM" id="SSF56228">
    <property type="entry name" value="Aldehyde ferredoxin oxidoreductase, N-terminal domain"/>
    <property type="match status" value="1"/>
</dbReference>
<comment type="caution">
    <text evidence="10">The sequence shown here is derived from an EMBL/GenBank/DDBJ whole genome shotgun (WGS) entry which is preliminary data.</text>
</comment>
<keyword evidence="3" id="KW-0004">4Fe-4S</keyword>
<dbReference type="Gene3D" id="1.10.569.10">
    <property type="entry name" value="Aldehyde Ferredoxin Oxidoreductase Protein, subunit A, domain 2"/>
    <property type="match status" value="1"/>
</dbReference>
<name>A0A7C1P005_THEPE</name>
<dbReference type="GO" id="GO:0046872">
    <property type="term" value="F:metal ion binding"/>
    <property type="evidence" value="ECO:0007669"/>
    <property type="project" value="UniProtKB-KW"/>
</dbReference>
<comment type="cofactor">
    <cofactor evidence="8">
        <name>tungstopterin</name>
        <dbReference type="ChEBI" id="CHEBI:30402"/>
    </cofactor>
</comment>
<evidence type="ECO:0000256" key="2">
    <source>
        <dbReference type="ARBA" id="ARBA00011032"/>
    </source>
</evidence>
<gene>
    <name evidence="10" type="ORF">ENP77_03125</name>
</gene>
<dbReference type="InterPro" id="IPR013985">
    <property type="entry name" value="Ald_Fedxn_OxRdtase_dom3"/>
</dbReference>
<evidence type="ECO:0000256" key="5">
    <source>
        <dbReference type="ARBA" id="ARBA00023002"/>
    </source>
</evidence>
<dbReference type="PANTHER" id="PTHR30038">
    <property type="entry name" value="ALDEHYDE FERREDOXIN OXIDOREDUCTASE"/>
    <property type="match status" value="1"/>
</dbReference>
<feature type="domain" description="Aldehyde ferredoxin oxidoreductase N-terminal" evidence="9">
    <location>
        <begin position="4"/>
        <end position="206"/>
    </location>
</feature>
<dbReference type="Gene3D" id="1.10.599.10">
    <property type="entry name" value="Aldehyde Ferredoxin Oxidoreductase Protein, subunit A, domain 3"/>
    <property type="match status" value="1"/>
</dbReference>
<dbReference type="Pfam" id="PF02730">
    <property type="entry name" value="AFOR_N"/>
    <property type="match status" value="1"/>
</dbReference>
<keyword evidence="5" id="KW-0560">Oxidoreductase</keyword>
<keyword evidence="4" id="KW-0479">Metal-binding</keyword>
<evidence type="ECO:0000256" key="3">
    <source>
        <dbReference type="ARBA" id="ARBA00022485"/>
    </source>
</evidence>
<accession>A0A7C1P005</accession>
<organism evidence="10">
    <name type="scientific">Thermofilum pendens</name>
    <dbReference type="NCBI Taxonomy" id="2269"/>
    <lineage>
        <taxon>Archaea</taxon>
        <taxon>Thermoproteota</taxon>
        <taxon>Thermoprotei</taxon>
        <taxon>Thermofilales</taxon>
        <taxon>Thermofilaceae</taxon>
        <taxon>Thermofilum</taxon>
    </lineage>
</organism>
<proteinExistence type="inferred from homology"/>
<dbReference type="SUPFAM" id="SSF48310">
    <property type="entry name" value="Aldehyde ferredoxin oxidoreductase, C-terminal domains"/>
    <property type="match status" value="1"/>
</dbReference>
<keyword evidence="7" id="KW-0411">Iron-sulfur</keyword>
<dbReference type="InterPro" id="IPR001203">
    <property type="entry name" value="OxRdtase_Ald_Fedxn_C"/>
</dbReference>